<dbReference type="InterPro" id="IPR025665">
    <property type="entry name" value="Beta-barrel_OMP_2"/>
</dbReference>
<gene>
    <name evidence="3" type="ORF">A33Q_2649</name>
</gene>
<dbReference type="RefSeq" id="WP_009035007.1">
    <property type="nucleotide sequence ID" value="NZ_ALWO02000036.1"/>
</dbReference>
<evidence type="ECO:0000259" key="2">
    <source>
        <dbReference type="Pfam" id="PF13568"/>
    </source>
</evidence>
<feature type="domain" description="Outer membrane protein beta-barrel" evidence="2">
    <location>
        <begin position="19"/>
        <end position="200"/>
    </location>
</feature>
<feature type="signal peptide" evidence="1">
    <location>
        <begin position="1"/>
        <end position="19"/>
    </location>
</feature>
<name>S2DVJ3_INDAL</name>
<reference evidence="3 4" key="1">
    <citation type="journal article" date="2013" name="Genome Announc.">
        <title>Draft Genome Sequence of Indibacter alkaliphilus Strain LW1T, Isolated from Lonar Lake, a Haloalkaline Lake in the Buldana District of Maharashtra, India.</title>
        <authorList>
            <person name="Singh A."/>
            <person name="Kumar Jangir P."/>
            <person name="Sharma R."/>
            <person name="Singh A."/>
            <person name="Kumar Pinnaka A."/>
            <person name="Shivaji S."/>
        </authorList>
    </citation>
    <scope>NUCLEOTIDE SEQUENCE [LARGE SCALE GENOMIC DNA]</scope>
    <source>
        <strain evidence="4">CCUG 57479 / KCTC 22604 / LW1</strain>
    </source>
</reference>
<dbReference type="SUPFAM" id="SSF56925">
    <property type="entry name" value="OMPA-like"/>
    <property type="match status" value="1"/>
</dbReference>
<dbReference type="eggNOG" id="COG3637">
    <property type="taxonomic scope" value="Bacteria"/>
</dbReference>
<protein>
    <recommendedName>
        <fullName evidence="2">Outer membrane protein beta-barrel domain-containing protein</fullName>
    </recommendedName>
</protein>
<dbReference type="STRING" id="1189612.A33Q_2649"/>
<sequence length="225" mass="24348">MKKLAGIIVLMVFSLTGNAQVENIEFGARAGLNLSHLIMKDNFERVPTTARPNAMLGVFARKSISEQFSGQVELLYAGISGGIKGNEYSAPVNPRHNLHYLLLPVLTRYAINDKISLEAGPQVGYLLSAKRVQNSLGQLIPANAMNPTGGGANNPSSPTNSTDISDFYKNVDVAFVLGASYQILDPMSGFIRYQHGLTNLSILGIDGYVDRNIALSIGLTYLFKK</sequence>
<dbReference type="Proteomes" id="UP000006073">
    <property type="component" value="Unassembled WGS sequence"/>
</dbReference>
<dbReference type="OrthoDB" id="838174at2"/>
<evidence type="ECO:0000256" key="1">
    <source>
        <dbReference type="SAM" id="SignalP"/>
    </source>
</evidence>
<evidence type="ECO:0000313" key="4">
    <source>
        <dbReference type="Proteomes" id="UP000006073"/>
    </source>
</evidence>
<comment type="caution">
    <text evidence="3">The sequence shown here is derived from an EMBL/GenBank/DDBJ whole genome shotgun (WGS) entry which is preliminary data.</text>
</comment>
<dbReference type="AlphaFoldDB" id="S2DVJ3"/>
<evidence type="ECO:0000313" key="3">
    <source>
        <dbReference type="EMBL" id="EOZ96056.1"/>
    </source>
</evidence>
<proteinExistence type="predicted"/>
<keyword evidence="4" id="KW-1185">Reference proteome</keyword>
<dbReference type="EMBL" id="ALWO02000036">
    <property type="protein sequence ID" value="EOZ96056.1"/>
    <property type="molecule type" value="Genomic_DNA"/>
</dbReference>
<dbReference type="InterPro" id="IPR011250">
    <property type="entry name" value="OMP/PagP_B-barrel"/>
</dbReference>
<feature type="chain" id="PRO_5004496135" description="Outer membrane protein beta-barrel domain-containing protein" evidence="1">
    <location>
        <begin position="20"/>
        <end position="225"/>
    </location>
</feature>
<accession>S2DVJ3</accession>
<dbReference type="Pfam" id="PF13568">
    <property type="entry name" value="OMP_b-brl_2"/>
    <property type="match status" value="1"/>
</dbReference>
<organism evidence="3 4">
    <name type="scientific">Indibacter alkaliphilus (strain CCUG 57479 / KCTC 22604 / LW1)</name>
    <dbReference type="NCBI Taxonomy" id="1189612"/>
    <lineage>
        <taxon>Bacteria</taxon>
        <taxon>Pseudomonadati</taxon>
        <taxon>Bacteroidota</taxon>
        <taxon>Cytophagia</taxon>
        <taxon>Cytophagales</taxon>
        <taxon>Cyclobacteriaceae</taxon>
    </lineage>
</organism>
<keyword evidence="1" id="KW-0732">Signal</keyword>